<evidence type="ECO:0000256" key="7">
    <source>
        <dbReference type="ARBA" id="ARBA00022970"/>
    </source>
</evidence>
<dbReference type="RefSeq" id="WP_002436988.1">
    <property type="nucleotide sequence ID" value="NZ_BAFF01000009.1"/>
</dbReference>
<evidence type="ECO:0000313" key="14">
    <source>
        <dbReference type="Proteomes" id="UP000010297"/>
    </source>
</evidence>
<name>H5V4H0_ATLHE</name>
<dbReference type="GeneID" id="92829826"/>
<keyword evidence="7" id="KW-0029">Amino-acid transport</keyword>
<keyword evidence="8 12" id="KW-1133">Transmembrane helix</keyword>
<evidence type="ECO:0000256" key="6">
    <source>
        <dbReference type="ARBA" id="ARBA00022692"/>
    </source>
</evidence>
<protein>
    <recommendedName>
        <fullName evidence="11">Cadaverine/lysine antiporter</fullName>
    </recommendedName>
</protein>
<dbReference type="Proteomes" id="UP000010297">
    <property type="component" value="Unassembled WGS sequence"/>
</dbReference>
<evidence type="ECO:0000256" key="3">
    <source>
        <dbReference type="ARBA" id="ARBA00022448"/>
    </source>
</evidence>
<organism evidence="13 14">
    <name type="scientific">Atlantibacter hermannii NBRC 105704</name>
    <dbReference type="NCBI Taxonomy" id="1115512"/>
    <lineage>
        <taxon>Bacteria</taxon>
        <taxon>Pseudomonadati</taxon>
        <taxon>Pseudomonadota</taxon>
        <taxon>Gammaproteobacteria</taxon>
        <taxon>Enterobacterales</taxon>
        <taxon>Enterobacteriaceae</taxon>
        <taxon>Atlantibacter</taxon>
    </lineage>
</organism>
<keyword evidence="5" id="KW-0997">Cell inner membrane</keyword>
<dbReference type="AlphaFoldDB" id="H5V4H0"/>
<comment type="catalytic activity">
    <reaction evidence="10">
        <text>cadaverine(in) + L-lysine(out) = cadaverine(out) + L-lysine(in)</text>
        <dbReference type="Rhea" id="RHEA:28895"/>
        <dbReference type="ChEBI" id="CHEBI:32551"/>
        <dbReference type="ChEBI" id="CHEBI:58384"/>
    </reaction>
    <physiologicalReaction direction="left-to-right" evidence="10">
        <dbReference type="Rhea" id="RHEA:28896"/>
    </physiologicalReaction>
</comment>
<evidence type="ECO:0000256" key="8">
    <source>
        <dbReference type="ARBA" id="ARBA00022989"/>
    </source>
</evidence>
<evidence type="ECO:0000256" key="11">
    <source>
        <dbReference type="ARBA" id="ARBA00071342"/>
    </source>
</evidence>
<keyword evidence="4" id="KW-1003">Cell membrane</keyword>
<dbReference type="InterPro" id="IPR004754">
    <property type="entry name" value="Amino_acid_antiprt"/>
</dbReference>
<evidence type="ECO:0000256" key="4">
    <source>
        <dbReference type="ARBA" id="ARBA00022475"/>
    </source>
</evidence>
<feature type="transmembrane region" description="Helical" evidence="12">
    <location>
        <begin position="146"/>
        <end position="169"/>
    </location>
</feature>
<keyword evidence="14" id="KW-1185">Reference proteome</keyword>
<evidence type="ECO:0000256" key="10">
    <source>
        <dbReference type="ARBA" id="ARBA00051665"/>
    </source>
</evidence>
<accession>H5V4H0</accession>
<evidence type="ECO:0000256" key="2">
    <source>
        <dbReference type="ARBA" id="ARBA00008220"/>
    </source>
</evidence>
<dbReference type="eggNOG" id="COG0531">
    <property type="taxonomic scope" value="Bacteria"/>
</dbReference>
<dbReference type="Pfam" id="PF13520">
    <property type="entry name" value="AA_permease_2"/>
    <property type="match status" value="1"/>
</dbReference>
<feature type="transmembrane region" description="Helical" evidence="12">
    <location>
        <begin position="352"/>
        <end position="371"/>
    </location>
</feature>
<dbReference type="GO" id="GO:0005886">
    <property type="term" value="C:plasma membrane"/>
    <property type="evidence" value="ECO:0007669"/>
    <property type="project" value="UniProtKB-SubCell"/>
</dbReference>
<feature type="transmembrane region" description="Helical" evidence="12">
    <location>
        <begin position="225"/>
        <end position="246"/>
    </location>
</feature>
<feature type="transmembrane region" description="Helical" evidence="12">
    <location>
        <begin position="266"/>
        <end position="289"/>
    </location>
</feature>
<evidence type="ECO:0000256" key="1">
    <source>
        <dbReference type="ARBA" id="ARBA00004429"/>
    </source>
</evidence>
<comment type="similarity">
    <text evidence="2">Belongs to the amino acid-polyamine-organocation (APC) superfamily. Basic amino acid/polyamine antiporter (APA) (TC 2.A.3.2) family.</text>
</comment>
<dbReference type="PANTHER" id="PTHR42770:SF5">
    <property type="entry name" value="CADAVERINE_LYSINE ANTIPORTER"/>
    <property type="match status" value="1"/>
</dbReference>
<comment type="caution">
    <text evidence="13">The sequence shown here is derived from an EMBL/GenBank/DDBJ whole genome shotgun (WGS) entry which is preliminary data.</text>
</comment>
<sequence length="435" mass="45950">MSSVKKIGLFACTGVVAGNMMGSGIALLPANLASIGSIALWGWGISLLGAVSLAYVYARLAIRNPQQGGPIAYAGEISPAFGFQTGVLYYHANWIGNLAIGITAVSYLSTFFPVLSQPIPAGVACIAIVWVFTFINMLGGSWVSRLTTIGLVLVLIPVVLTAVVGWHWFDVAIYKANWNTSHATDVHAVFKSILLCLWAFVGVESAAVSTGIVENPRRTVPLATMTGTCLAGLVYIAATQVIAGMYPASQMASSGAPFAVSASTMFGTWAAPVVSAFTAFACLTSLGSWMMLVGQAGQRAADDGNFPKIYGELDSNGIPKKGLFLAGIQMTVLMLLIMVLDSSGGKASDLFGELTGIAVLLTMLPYFYSCVDLIRYEGMNFRNTASLIASFLGCCFCFIALIGAETAELAGTFVVSLIILMFYGRKMHQSQLTSF</sequence>
<dbReference type="GO" id="GO:0006865">
    <property type="term" value="P:amino acid transport"/>
    <property type="evidence" value="ECO:0007669"/>
    <property type="project" value="UniProtKB-KW"/>
</dbReference>
<evidence type="ECO:0000256" key="9">
    <source>
        <dbReference type="ARBA" id="ARBA00023136"/>
    </source>
</evidence>
<dbReference type="PANTHER" id="PTHR42770">
    <property type="entry name" value="AMINO ACID TRANSPORTER-RELATED"/>
    <property type="match status" value="1"/>
</dbReference>
<feature type="transmembrane region" description="Helical" evidence="12">
    <location>
        <begin position="40"/>
        <end position="58"/>
    </location>
</feature>
<dbReference type="EMBL" id="BAFF01000009">
    <property type="protein sequence ID" value="GAB52878.1"/>
    <property type="molecule type" value="Genomic_DNA"/>
</dbReference>
<comment type="subcellular location">
    <subcellularLocation>
        <location evidence="1">Cell inner membrane</location>
        <topology evidence="1">Multi-pass membrane protein</topology>
    </subcellularLocation>
</comment>
<gene>
    <name evidence="13" type="primary">cadB</name>
    <name evidence="13" type="ORF">EH105704_09_01030</name>
</gene>
<dbReference type="GO" id="GO:0022857">
    <property type="term" value="F:transmembrane transporter activity"/>
    <property type="evidence" value="ECO:0007669"/>
    <property type="project" value="InterPro"/>
</dbReference>
<dbReference type="NCBIfam" id="NF007754">
    <property type="entry name" value="PRK10435.1"/>
    <property type="match status" value="1"/>
</dbReference>
<feature type="transmembrane region" description="Helical" evidence="12">
    <location>
        <begin position="121"/>
        <end position="139"/>
    </location>
</feature>
<feature type="transmembrane region" description="Helical" evidence="12">
    <location>
        <begin position="94"/>
        <end position="115"/>
    </location>
</feature>
<dbReference type="InterPro" id="IPR050367">
    <property type="entry name" value="APC_superfamily"/>
</dbReference>
<dbReference type="NCBIfam" id="TIGR00905">
    <property type="entry name" value="2A0302"/>
    <property type="match status" value="1"/>
</dbReference>
<evidence type="ECO:0000313" key="13">
    <source>
        <dbReference type="EMBL" id="GAB52878.1"/>
    </source>
</evidence>
<feature type="transmembrane region" description="Helical" evidence="12">
    <location>
        <begin position="322"/>
        <end position="340"/>
    </location>
</feature>
<keyword evidence="6 12" id="KW-0812">Transmembrane</keyword>
<keyword evidence="3" id="KW-0813">Transport</keyword>
<feature type="transmembrane region" description="Helical" evidence="12">
    <location>
        <begin position="189"/>
        <end position="213"/>
    </location>
</feature>
<evidence type="ECO:0000256" key="12">
    <source>
        <dbReference type="SAM" id="Phobius"/>
    </source>
</evidence>
<dbReference type="FunFam" id="1.20.1740.10:FF:000020">
    <property type="entry name" value="Putative cadaverine/lysine antiporter CadB"/>
    <property type="match status" value="1"/>
</dbReference>
<reference evidence="13 14" key="1">
    <citation type="submission" date="2012-02" db="EMBL/GenBank/DDBJ databases">
        <title>Whole genome shotgun sequence of Escherichia hermannii NBRC 105704.</title>
        <authorList>
            <person name="Yoshida I."/>
            <person name="Hosoyama A."/>
            <person name="Tsuchikane K."/>
            <person name="Katsumata H."/>
            <person name="Yamazaki S."/>
            <person name="Fujita N."/>
        </authorList>
    </citation>
    <scope>NUCLEOTIDE SEQUENCE [LARGE SCALE GENOMIC DNA]</scope>
    <source>
        <strain evidence="13 14">NBRC 105704</strain>
    </source>
</reference>
<feature type="transmembrane region" description="Helical" evidence="12">
    <location>
        <begin position="409"/>
        <end position="425"/>
    </location>
</feature>
<dbReference type="PIRSF" id="PIRSF006060">
    <property type="entry name" value="AA_transporter"/>
    <property type="match status" value="1"/>
</dbReference>
<feature type="transmembrane region" description="Helical" evidence="12">
    <location>
        <begin position="7"/>
        <end position="28"/>
    </location>
</feature>
<proteinExistence type="inferred from homology"/>
<dbReference type="Gene3D" id="1.20.1740.10">
    <property type="entry name" value="Amino acid/polyamine transporter I"/>
    <property type="match status" value="1"/>
</dbReference>
<evidence type="ECO:0000256" key="5">
    <source>
        <dbReference type="ARBA" id="ARBA00022519"/>
    </source>
</evidence>
<feature type="transmembrane region" description="Helical" evidence="12">
    <location>
        <begin position="383"/>
        <end position="403"/>
    </location>
</feature>
<keyword evidence="9 12" id="KW-0472">Membrane</keyword>
<dbReference type="InterPro" id="IPR002293">
    <property type="entry name" value="AA/rel_permease1"/>
</dbReference>